<accession>A0ABS3R2J0</accession>
<feature type="region of interest" description="Disordered" evidence="1">
    <location>
        <begin position="468"/>
        <end position="496"/>
    </location>
</feature>
<keyword evidence="3" id="KW-1185">Reference proteome</keyword>
<sequence length="496" mass="52998">MTALAGEHLTDLKNAIHAPDTTHQAAEPPVRSELSQLAHVLVRYHDQIATGFGVPHTPEHGVRDAARRAAALISRAEHLLGPRPTSETPETVLAEKIRCVSIALGCGLDLLASHSPTTPSHRASADAPTIAATDTARTVLHQLSDHVAVVGHLTKHTGEPSNTASKPLLTAAVLSRVFGMDARPPVNMVPLHRIPERIPPRVGERFTEAVVGISASIQRLGNPHAPGSIATWRYLARAGAITCDINSKIILHLTRRLGELGEGRHLATLKQVASLIRNTSGKWKAIARRWDAYPAFGNPAAGLATDAGDLIVRLGRLVHADPAWTPGPRASYQVKPPEEFAASRTDVARVATVSLKAFEACNIIAAHHRTAINDLAVISLLQQQEDHPTFSPRVPSSIRQLLGLYESTEVQGAETVTALGRTIEALAVHDPSHTDEARLIARRAAAKAAPNQSRLAAAGFPTDIANCLTGAQPRFPSPPPSGRVRNSRDSPTHRST</sequence>
<dbReference type="RefSeq" id="WP_208268663.1">
    <property type="nucleotide sequence ID" value="NZ_BAAAGM010000126.1"/>
</dbReference>
<gene>
    <name evidence="2" type="ORF">J4557_22325</name>
</gene>
<name>A0ABS3R2J0_9ACTN</name>
<feature type="compositionally biased region" description="Basic and acidic residues" evidence="1">
    <location>
        <begin position="486"/>
        <end position="496"/>
    </location>
</feature>
<protein>
    <submittedName>
        <fullName evidence="2">Uncharacterized protein</fullName>
    </submittedName>
</protein>
<dbReference type="EMBL" id="JAGEOK010000014">
    <property type="protein sequence ID" value="MBO2440270.1"/>
    <property type="molecule type" value="Genomic_DNA"/>
</dbReference>
<evidence type="ECO:0000313" key="2">
    <source>
        <dbReference type="EMBL" id="MBO2440270.1"/>
    </source>
</evidence>
<proteinExistence type="predicted"/>
<dbReference type="Proteomes" id="UP000666915">
    <property type="component" value="Unassembled WGS sequence"/>
</dbReference>
<reference evidence="2 3" key="1">
    <citation type="submission" date="2021-03" db="EMBL/GenBank/DDBJ databases">
        <authorList>
            <person name="Kanchanasin P."/>
            <person name="Saeng-In P."/>
            <person name="Phongsopitanun W."/>
            <person name="Yuki M."/>
            <person name="Kudo T."/>
            <person name="Ohkuma M."/>
            <person name="Tanasupawat S."/>
        </authorList>
    </citation>
    <scope>NUCLEOTIDE SEQUENCE [LARGE SCALE GENOMIC DNA]</scope>
    <source>
        <strain evidence="2 3">L46</strain>
    </source>
</reference>
<organism evidence="2 3">
    <name type="scientific">Actinomadura nitritigenes</name>
    <dbReference type="NCBI Taxonomy" id="134602"/>
    <lineage>
        <taxon>Bacteria</taxon>
        <taxon>Bacillati</taxon>
        <taxon>Actinomycetota</taxon>
        <taxon>Actinomycetes</taxon>
        <taxon>Streptosporangiales</taxon>
        <taxon>Thermomonosporaceae</taxon>
        <taxon>Actinomadura</taxon>
    </lineage>
</organism>
<comment type="caution">
    <text evidence="2">The sequence shown here is derived from an EMBL/GenBank/DDBJ whole genome shotgun (WGS) entry which is preliminary data.</text>
</comment>
<evidence type="ECO:0000313" key="3">
    <source>
        <dbReference type="Proteomes" id="UP000666915"/>
    </source>
</evidence>
<evidence type="ECO:0000256" key="1">
    <source>
        <dbReference type="SAM" id="MobiDB-lite"/>
    </source>
</evidence>